<protein>
    <submittedName>
        <fullName evidence="2">NAD/FAD-binding protein</fullName>
    </submittedName>
</protein>
<dbReference type="PANTHER" id="PTHR42923:SF17">
    <property type="entry name" value="AMINE OXIDASE DOMAIN-CONTAINING PROTEIN"/>
    <property type="match status" value="1"/>
</dbReference>
<dbReference type="Pfam" id="PF01593">
    <property type="entry name" value="Amino_oxidase"/>
    <property type="match status" value="1"/>
</dbReference>
<reference evidence="2 3" key="1">
    <citation type="submission" date="2023-07" db="EMBL/GenBank/DDBJ databases">
        <title>Sorghum-associated microbial communities from plants grown in Nebraska, USA.</title>
        <authorList>
            <person name="Schachtman D."/>
        </authorList>
    </citation>
    <scope>NUCLEOTIDE SEQUENCE [LARGE SCALE GENOMIC DNA]</scope>
    <source>
        <strain evidence="2 3">BE240</strain>
    </source>
</reference>
<organism evidence="2 3">
    <name type="scientific">Hydrogenophaga laconesensis</name>
    <dbReference type="NCBI Taxonomy" id="1805971"/>
    <lineage>
        <taxon>Bacteria</taxon>
        <taxon>Pseudomonadati</taxon>
        <taxon>Pseudomonadota</taxon>
        <taxon>Betaproteobacteria</taxon>
        <taxon>Burkholderiales</taxon>
        <taxon>Comamonadaceae</taxon>
        <taxon>Hydrogenophaga</taxon>
    </lineage>
</organism>
<dbReference type="PANTHER" id="PTHR42923">
    <property type="entry name" value="PROTOPORPHYRINOGEN OXIDASE"/>
    <property type="match status" value="1"/>
</dbReference>
<dbReference type="Proteomes" id="UP001265550">
    <property type="component" value="Unassembled WGS sequence"/>
</dbReference>
<sequence>MKPGFHSTLSSPRMPPRRQVRVAVVGSGIAGLAAAHTLQDLADITLYEAGDHFGGHTHTVDVTLPDAQGMPLSFGVDTGFLVLNERTYPNLLALFAQLEVPLAPSDMSFSVQVPGAGPRGDALEWSGSDLASVFAQKRNLANPRFLRMLTDIVRFNRITTRLAERGEDLRPDSPLLQPLGDFLRQHRFSHEFRDWYFLPMLGCIWSCPTDQMLAFPVATMVRFCHNHGLIQLSNRPQWYTVPGGARQYVLKIIERMGDLRLGTPVQQVLRDESGVRVITQGQVDRFDAIVIACHSDQALRVLGAQATPAEREVLGAIRYQPNRAVLHTDASVLPENPRAWAAWNYERSASAGAESAGVCLHYLINRLQPLPVSQPVLVSLNPQREINPTKVFGEYDYEHPVFDLGAIRAQAAVPTLQGQGHTWFAGAWTGYGFHEDGLKSGLQAARGLIDALGLVSVPADRERRIAALPGVFG</sequence>
<dbReference type="RefSeq" id="WP_310308665.1">
    <property type="nucleotide sequence ID" value="NZ_JAVDWE010000008.1"/>
</dbReference>
<dbReference type="InterPro" id="IPR002937">
    <property type="entry name" value="Amino_oxidase"/>
</dbReference>
<keyword evidence="3" id="KW-1185">Reference proteome</keyword>
<dbReference type="Gene3D" id="1.10.405.20">
    <property type="match status" value="1"/>
</dbReference>
<evidence type="ECO:0000259" key="1">
    <source>
        <dbReference type="Pfam" id="PF01593"/>
    </source>
</evidence>
<comment type="caution">
    <text evidence="2">The sequence shown here is derived from an EMBL/GenBank/DDBJ whole genome shotgun (WGS) entry which is preliminary data.</text>
</comment>
<dbReference type="InterPro" id="IPR050464">
    <property type="entry name" value="Zeta_carotene_desat/Oxidored"/>
</dbReference>
<evidence type="ECO:0000313" key="3">
    <source>
        <dbReference type="Proteomes" id="UP001265550"/>
    </source>
</evidence>
<dbReference type="Gene3D" id="3.50.50.60">
    <property type="entry name" value="FAD/NAD(P)-binding domain"/>
    <property type="match status" value="1"/>
</dbReference>
<accession>A0ABU1VCS0</accession>
<dbReference type="EMBL" id="JAVDWE010000008">
    <property type="protein sequence ID" value="MDR7095247.1"/>
    <property type="molecule type" value="Genomic_DNA"/>
</dbReference>
<gene>
    <name evidence="2" type="ORF">J2X09_002995</name>
</gene>
<dbReference type="Gene3D" id="3.30.70.1990">
    <property type="match status" value="1"/>
</dbReference>
<feature type="domain" description="Amine oxidase" evidence="1">
    <location>
        <begin position="29"/>
        <end position="302"/>
    </location>
</feature>
<dbReference type="InterPro" id="IPR036188">
    <property type="entry name" value="FAD/NAD-bd_sf"/>
</dbReference>
<dbReference type="SUPFAM" id="SSF51905">
    <property type="entry name" value="FAD/NAD(P)-binding domain"/>
    <property type="match status" value="1"/>
</dbReference>
<evidence type="ECO:0000313" key="2">
    <source>
        <dbReference type="EMBL" id="MDR7095247.1"/>
    </source>
</evidence>
<proteinExistence type="predicted"/>
<name>A0ABU1VCS0_9BURK</name>